<keyword evidence="3" id="KW-1185">Reference proteome</keyword>
<name>A0A9P0DBA6_9CUCU</name>
<dbReference type="EMBL" id="OV651821">
    <property type="protein sequence ID" value="CAH1115214.1"/>
    <property type="molecule type" value="Genomic_DNA"/>
</dbReference>
<feature type="coiled-coil region" evidence="1">
    <location>
        <begin position="213"/>
        <end position="261"/>
    </location>
</feature>
<gene>
    <name evidence="2" type="ORF">PSYICH_LOCUS15268</name>
</gene>
<sequence>MDHLNKTLLLSLKQDLVSLNESIERLSVDKDLASWLFPTKNHQFVKRYIKDKKIFELNDIKIILELIIDRLYVGIRLILMLIQDNVKTNDFGSCLILQPQQMTIGCSFENLRKLIGQIIEKLNDQNFPIKNPNYSDRIMVPKTKKHETSQTDIICLEKCDSCASALSCMKNLLILFEIHKDDIYQTEQMKSNIYDLTQFGCMMQTAMTIEKSLKNILEKLIDKENENDELNQKIKNLKKEIQRKNGKIALLEQECGVLNEKNKRNSSEMANLKLKMETLTTCLTKNDFQITYLNTHIESLSTNISLFKKESDVLKKENSNLSENFERIRKIIKQFIDKLPVVETNLLKIEKEHEYVLTEFEVLSNACDNLNQYLTKVNKKNNTLENKTKMLCCDFKENATNLSKDFKNFKEKIQQMIIQSHVNDVKTTDSIPKIQIKGNPMEDIARQIEENNERMRILQNENNKLESIISKFKNLKK</sequence>
<accession>A0A9P0DBA6</accession>
<evidence type="ECO:0000313" key="2">
    <source>
        <dbReference type="EMBL" id="CAH1115214.1"/>
    </source>
</evidence>
<evidence type="ECO:0000313" key="3">
    <source>
        <dbReference type="Proteomes" id="UP001153636"/>
    </source>
</evidence>
<dbReference type="AlphaFoldDB" id="A0A9P0DBA6"/>
<feature type="coiled-coil region" evidence="1">
    <location>
        <begin position="441"/>
        <end position="475"/>
    </location>
</feature>
<reference evidence="2" key="1">
    <citation type="submission" date="2022-01" db="EMBL/GenBank/DDBJ databases">
        <authorList>
            <person name="King R."/>
        </authorList>
    </citation>
    <scope>NUCLEOTIDE SEQUENCE</scope>
</reference>
<keyword evidence="1" id="KW-0175">Coiled coil</keyword>
<organism evidence="2 3">
    <name type="scientific">Psylliodes chrysocephalus</name>
    <dbReference type="NCBI Taxonomy" id="3402493"/>
    <lineage>
        <taxon>Eukaryota</taxon>
        <taxon>Metazoa</taxon>
        <taxon>Ecdysozoa</taxon>
        <taxon>Arthropoda</taxon>
        <taxon>Hexapoda</taxon>
        <taxon>Insecta</taxon>
        <taxon>Pterygota</taxon>
        <taxon>Neoptera</taxon>
        <taxon>Endopterygota</taxon>
        <taxon>Coleoptera</taxon>
        <taxon>Polyphaga</taxon>
        <taxon>Cucujiformia</taxon>
        <taxon>Chrysomeloidea</taxon>
        <taxon>Chrysomelidae</taxon>
        <taxon>Galerucinae</taxon>
        <taxon>Alticini</taxon>
        <taxon>Psylliodes</taxon>
    </lineage>
</organism>
<dbReference type="Gene3D" id="1.10.287.1490">
    <property type="match status" value="1"/>
</dbReference>
<evidence type="ECO:0000256" key="1">
    <source>
        <dbReference type="SAM" id="Coils"/>
    </source>
</evidence>
<protein>
    <submittedName>
        <fullName evidence="2">Uncharacterized protein</fullName>
    </submittedName>
</protein>
<dbReference type="OrthoDB" id="6711470at2759"/>
<dbReference type="Proteomes" id="UP001153636">
    <property type="component" value="Chromosome 9"/>
</dbReference>
<proteinExistence type="predicted"/>